<keyword evidence="4 8" id="KW-0812">Transmembrane</keyword>
<evidence type="ECO:0000256" key="9">
    <source>
        <dbReference type="RuleBase" id="RU003357"/>
    </source>
</evidence>
<evidence type="ECO:0000256" key="3">
    <source>
        <dbReference type="ARBA" id="ARBA00022452"/>
    </source>
</evidence>
<dbReference type="Proteomes" id="UP001253595">
    <property type="component" value="Unassembled WGS sequence"/>
</dbReference>
<dbReference type="InterPro" id="IPR039426">
    <property type="entry name" value="TonB-dep_rcpt-like"/>
</dbReference>
<feature type="domain" description="TonB-dependent receptor plug" evidence="11">
    <location>
        <begin position="65"/>
        <end position="183"/>
    </location>
</feature>
<name>A0ABU1V2D5_9GAMM</name>
<gene>
    <name evidence="12" type="ORF">J2X05_003543</name>
</gene>
<keyword evidence="7 8" id="KW-0998">Cell outer membrane</keyword>
<keyword evidence="13" id="KW-1185">Reference proteome</keyword>
<evidence type="ECO:0000256" key="1">
    <source>
        <dbReference type="ARBA" id="ARBA00004571"/>
    </source>
</evidence>
<keyword evidence="6 8" id="KW-0472">Membrane</keyword>
<dbReference type="InterPro" id="IPR012910">
    <property type="entry name" value="Plug_dom"/>
</dbReference>
<comment type="caution">
    <text evidence="12">The sequence shown here is derived from an EMBL/GenBank/DDBJ whole genome shotgun (WGS) entry which is preliminary data.</text>
</comment>
<comment type="subcellular location">
    <subcellularLocation>
        <location evidence="1 8">Cell outer membrane</location>
        <topology evidence="1 8">Multi-pass membrane protein</topology>
    </subcellularLocation>
</comment>
<dbReference type="InterPro" id="IPR000531">
    <property type="entry name" value="Beta-barrel_TonB"/>
</dbReference>
<accession>A0ABU1V2D5</accession>
<evidence type="ECO:0000256" key="2">
    <source>
        <dbReference type="ARBA" id="ARBA00022448"/>
    </source>
</evidence>
<evidence type="ECO:0000313" key="13">
    <source>
        <dbReference type="Proteomes" id="UP001253595"/>
    </source>
</evidence>
<keyword evidence="12" id="KW-0675">Receptor</keyword>
<evidence type="ECO:0000313" key="12">
    <source>
        <dbReference type="EMBL" id="MDR7091508.1"/>
    </source>
</evidence>
<dbReference type="PANTHER" id="PTHR47234">
    <property type="match status" value="1"/>
</dbReference>
<comment type="similarity">
    <text evidence="8 9">Belongs to the TonB-dependent receptor family.</text>
</comment>
<evidence type="ECO:0000256" key="6">
    <source>
        <dbReference type="ARBA" id="ARBA00023136"/>
    </source>
</evidence>
<keyword evidence="3 8" id="KW-1134">Transmembrane beta strand</keyword>
<evidence type="ECO:0000256" key="8">
    <source>
        <dbReference type="PROSITE-ProRule" id="PRU01360"/>
    </source>
</evidence>
<evidence type="ECO:0000256" key="7">
    <source>
        <dbReference type="ARBA" id="ARBA00023237"/>
    </source>
</evidence>
<evidence type="ECO:0000259" key="11">
    <source>
        <dbReference type="Pfam" id="PF07715"/>
    </source>
</evidence>
<keyword evidence="5 9" id="KW-0798">TonB box</keyword>
<evidence type="ECO:0000256" key="4">
    <source>
        <dbReference type="ARBA" id="ARBA00022692"/>
    </source>
</evidence>
<dbReference type="EMBL" id="JAVDVX010000007">
    <property type="protein sequence ID" value="MDR7091508.1"/>
    <property type="molecule type" value="Genomic_DNA"/>
</dbReference>
<sequence length="1012" mass="110088">MFTKTVLHQAIQLLANSFTKYVLPISSVMLLASTPTLGQTSAEPAADEVEELVVVGSRIRQTNLKTISPIKMMTREDAAAAGLNSTMDLLQSNVLTGGTSQINNAYGGYVTDGGPGANTISLRGLGASRTLVLINGRRVAPSGTQGAVGTADLNVLPTAMIERVEVLRDGASSIYGSDAVSGVINVITREQVEGFAIEGDFNYPTEDNGEQIRLSITGGMNEERLSLSGSFDYYERKPLTLADRDWTRCNEDLFRDPVTGASDDYIDPRTGKSKCYPATASGSNGVTVNTIGTQAVTAANWSTLGLNGPVVGGPGSSGTTFTRFRPNPAVTTGLIGYEGVGGGSNSINVRDTFEPRMLNEDLISPAKNYTGFLQSKYELESLGNAEIYAELLASRRESNQTGYRQLSLDYRRGSPLIPAELAYGNFGADQGTSGGERVGVRAFIGFGNDSSEQNVDFYKPTVGLRGDLEFLPDWRYDLYTSYAKSDATYERNSFLIDKLTYASDAVTATSAVDSSLVRDGLTCEINLTDPNEKCILLPRLTAAVVGGNLPQDFKDYIFQNTQGSTEYEESIYSAIIDGPLFNVPAGTAQGVFGIEHRRMELKDQPDENSIAGNLYNLSIATPTSGEDDVSEYYTEIQIPILADARFVKELTINGSVRYTDYDSYGSDDTYKMGFIYSPTDWVSVRGSRGTSFRAPALFEQFQGPTSGFRPASIDPCNDYGSDGVNPNRVINCTQELPGQPEFQATQGVEVFSLGGADAGLFAETSENTSYGIIFDPAISDTTGLSITIDYFDIQIDNGVQKAGEDEILDRCYDSAEFAEDRGLCRLVTRDPVTKQLTVNDAYTNLATEVVRGLDISTDFSQDIGPGSLLVNLSVTRYYEQSSRLFADEPIEDVNGSLESPEFGGSGEIGYALDNWKFLYGVEWISSMDGYKEADELPEESFSDYTVPSYLEHRISARFQADSWKTTFGVRNLTNEIPPQISAGYFNRVGTAPLYSGYDYIGREVFINFQVQY</sequence>
<organism evidence="12 13">
    <name type="scientific">Cellvibrio fibrivorans</name>
    <dbReference type="NCBI Taxonomy" id="126350"/>
    <lineage>
        <taxon>Bacteria</taxon>
        <taxon>Pseudomonadati</taxon>
        <taxon>Pseudomonadota</taxon>
        <taxon>Gammaproteobacteria</taxon>
        <taxon>Cellvibrionales</taxon>
        <taxon>Cellvibrionaceae</taxon>
        <taxon>Cellvibrio</taxon>
    </lineage>
</organism>
<dbReference type="InterPro" id="IPR036942">
    <property type="entry name" value="Beta-barrel_TonB_sf"/>
</dbReference>
<dbReference type="InterPro" id="IPR037066">
    <property type="entry name" value="Plug_dom_sf"/>
</dbReference>
<dbReference type="Gene3D" id="2.40.170.20">
    <property type="entry name" value="TonB-dependent receptor, beta-barrel domain"/>
    <property type="match status" value="1"/>
</dbReference>
<dbReference type="RefSeq" id="WP_310074896.1">
    <property type="nucleotide sequence ID" value="NZ_JAVDVX010000007.1"/>
</dbReference>
<dbReference type="SUPFAM" id="SSF56935">
    <property type="entry name" value="Porins"/>
    <property type="match status" value="1"/>
</dbReference>
<dbReference type="PROSITE" id="PS52016">
    <property type="entry name" value="TONB_DEPENDENT_REC_3"/>
    <property type="match status" value="1"/>
</dbReference>
<evidence type="ECO:0000259" key="10">
    <source>
        <dbReference type="Pfam" id="PF00593"/>
    </source>
</evidence>
<feature type="domain" description="TonB-dependent receptor-like beta-barrel" evidence="10">
    <location>
        <begin position="405"/>
        <end position="972"/>
    </location>
</feature>
<keyword evidence="2 8" id="KW-0813">Transport</keyword>
<dbReference type="Gene3D" id="2.170.130.10">
    <property type="entry name" value="TonB-dependent receptor, plug domain"/>
    <property type="match status" value="1"/>
</dbReference>
<dbReference type="Pfam" id="PF00593">
    <property type="entry name" value="TonB_dep_Rec_b-barrel"/>
    <property type="match status" value="1"/>
</dbReference>
<protein>
    <submittedName>
        <fullName evidence="12">Outer membrane receptor protein involved in Fe transport</fullName>
    </submittedName>
</protein>
<dbReference type="PANTHER" id="PTHR47234:SF2">
    <property type="entry name" value="TONB-DEPENDENT RECEPTOR"/>
    <property type="match status" value="1"/>
</dbReference>
<dbReference type="Pfam" id="PF07715">
    <property type="entry name" value="Plug"/>
    <property type="match status" value="1"/>
</dbReference>
<proteinExistence type="inferred from homology"/>
<evidence type="ECO:0000256" key="5">
    <source>
        <dbReference type="ARBA" id="ARBA00023077"/>
    </source>
</evidence>
<reference evidence="12 13" key="1">
    <citation type="submission" date="2023-07" db="EMBL/GenBank/DDBJ databases">
        <title>Sorghum-associated microbial communities from plants grown in Nebraska, USA.</title>
        <authorList>
            <person name="Schachtman D."/>
        </authorList>
    </citation>
    <scope>NUCLEOTIDE SEQUENCE [LARGE SCALE GENOMIC DNA]</scope>
    <source>
        <strain evidence="12 13">BE190</strain>
    </source>
</reference>